<evidence type="ECO:0000313" key="13">
    <source>
        <dbReference type="Proteomes" id="UP001648503"/>
    </source>
</evidence>
<evidence type="ECO:0000313" key="12">
    <source>
        <dbReference type="EMBL" id="KAH6589988.1"/>
    </source>
</evidence>
<dbReference type="Gene3D" id="6.10.140.1740">
    <property type="match status" value="1"/>
</dbReference>
<keyword evidence="5 9" id="KW-0862">Zinc</keyword>
<dbReference type="InterPro" id="IPR019786">
    <property type="entry name" value="Zinc_finger_PHD-type_CS"/>
</dbReference>
<reference evidence="12 13" key="1">
    <citation type="submission" date="2021-02" db="EMBL/GenBank/DDBJ databases">
        <title>Variation within the Batrachochytrium salamandrivorans European outbreak.</title>
        <authorList>
            <person name="Kelly M."/>
            <person name="Pasmans F."/>
            <person name="Shea T.P."/>
            <person name="Munoz J.F."/>
            <person name="Carranza S."/>
            <person name="Cuomo C.A."/>
            <person name="Martel A."/>
        </authorList>
    </citation>
    <scope>NUCLEOTIDE SEQUENCE [LARGE SCALE GENOMIC DNA]</scope>
    <source>
        <strain evidence="12 13">AMFP18/2</strain>
    </source>
</reference>
<dbReference type="SMART" id="SM01408">
    <property type="entry name" value="ING"/>
    <property type="match status" value="1"/>
</dbReference>
<dbReference type="SUPFAM" id="SSF57903">
    <property type="entry name" value="FYVE/PHD zinc finger"/>
    <property type="match status" value="1"/>
</dbReference>
<evidence type="ECO:0000256" key="5">
    <source>
        <dbReference type="ARBA" id="ARBA00022833"/>
    </source>
</evidence>
<keyword evidence="6 9" id="KW-0156">Chromatin regulator</keyword>
<evidence type="ECO:0000256" key="7">
    <source>
        <dbReference type="ARBA" id="ARBA00023242"/>
    </source>
</evidence>
<feature type="region of interest" description="Disordered" evidence="10">
    <location>
        <begin position="109"/>
        <end position="192"/>
    </location>
</feature>
<feature type="compositionally biased region" description="Basic and acidic residues" evidence="10">
    <location>
        <begin position="122"/>
        <end position="141"/>
    </location>
</feature>
<organism evidence="12 13">
    <name type="scientific">Batrachochytrium salamandrivorans</name>
    <dbReference type="NCBI Taxonomy" id="1357716"/>
    <lineage>
        <taxon>Eukaryota</taxon>
        <taxon>Fungi</taxon>
        <taxon>Fungi incertae sedis</taxon>
        <taxon>Chytridiomycota</taxon>
        <taxon>Chytridiomycota incertae sedis</taxon>
        <taxon>Chytridiomycetes</taxon>
        <taxon>Rhizophydiales</taxon>
        <taxon>Rhizophydiales incertae sedis</taxon>
        <taxon>Batrachochytrium</taxon>
    </lineage>
</organism>
<accession>A0ABQ8F1P8</accession>
<dbReference type="InterPro" id="IPR024610">
    <property type="entry name" value="ING_N_histone-binding"/>
</dbReference>
<dbReference type="Gene3D" id="3.30.40.10">
    <property type="entry name" value="Zinc/RING finger domain, C3HC4 (zinc finger)"/>
    <property type="match status" value="1"/>
</dbReference>
<dbReference type="CDD" id="cd16859">
    <property type="entry name" value="ING_ING4_5"/>
    <property type="match status" value="1"/>
</dbReference>
<dbReference type="CDD" id="cd15585">
    <property type="entry name" value="PHD_ING3"/>
    <property type="match status" value="1"/>
</dbReference>
<keyword evidence="7 9" id="KW-0539">Nucleus</keyword>
<keyword evidence="3 9" id="KW-0479">Metal-binding</keyword>
<dbReference type="InterPro" id="IPR011011">
    <property type="entry name" value="Znf_FYVE_PHD"/>
</dbReference>
<evidence type="ECO:0000256" key="10">
    <source>
        <dbReference type="SAM" id="MobiDB-lite"/>
    </source>
</evidence>
<comment type="subcellular location">
    <subcellularLocation>
        <location evidence="1 9">Nucleus</location>
    </subcellularLocation>
</comment>
<dbReference type="EMBL" id="JAFCIX010000438">
    <property type="protein sequence ID" value="KAH6589988.1"/>
    <property type="molecule type" value="Genomic_DNA"/>
</dbReference>
<comment type="subunit">
    <text evidence="9">Component of an histone acetyltransferase complex. Interacts with H3K4me3 and to a lesser extent with H3K4me2.</text>
</comment>
<comment type="caution">
    <text evidence="12">The sequence shown here is derived from an EMBL/GenBank/DDBJ whole genome shotgun (WGS) entry which is preliminary data.</text>
</comment>
<feature type="domain" description="PHD-type" evidence="11">
    <location>
        <begin position="250"/>
        <end position="299"/>
    </location>
</feature>
<dbReference type="Proteomes" id="UP001648503">
    <property type="component" value="Unassembled WGS sequence"/>
</dbReference>
<proteinExistence type="inferred from homology"/>
<comment type="function">
    <text evidence="9">Component of an histone acetyltransferase complex.</text>
</comment>
<name>A0ABQ8F1P8_9FUNG</name>
<sequence length="302" mass="34260">MSVSYLEDYIDTIESLPLELARNFTLIHELDASAYEQMSSVRAQTEDFMDRVQLFSKEERTEKLVKLSKLFRDCLKHGHDKVELAVQTYDMVDRHIRRLDEDLARFEEEQMTGPKVLPVHNMARDESKQHRSDKNNRESGSSRHSRRTQPVVTAADTPTKRRRLPDEERPPLRASPVSTPVPSTPQKTTSVSTIKTAIPAVSKKTNVKSKKASGATAPVPAPTPAPIMEPEIKTSKDNMSVDLDIDPNEPTYCICKQVSFGEMIACDNDDCPIEWFHYTCVGLTDPVKGKWFCPICVEKRKK</sequence>
<dbReference type="InterPro" id="IPR013083">
    <property type="entry name" value="Znf_RING/FYVE/PHD"/>
</dbReference>
<keyword evidence="13" id="KW-1185">Reference proteome</keyword>
<evidence type="ECO:0000256" key="8">
    <source>
        <dbReference type="PROSITE-ProRule" id="PRU00146"/>
    </source>
</evidence>
<dbReference type="PROSITE" id="PS50016">
    <property type="entry name" value="ZF_PHD_2"/>
    <property type="match status" value="1"/>
</dbReference>
<dbReference type="InterPro" id="IPR019787">
    <property type="entry name" value="Znf_PHD-finger"/>
</dbReference>
<gene>
    <name evidence="12" type="ORF">BASA50_009689</name>
</gene>
<evidence type="ECO:0000256" key="6">
    <source>
        <dbReference type="ARBA" id="ARBA00022853"/>
    </source>
</evidence>
<comment type="similarity">
    <text evidence="2 9">Belongs to the ING family.</text>
</comment>
<dbReference type="PROSITE" id="PS01359">
    <property type="entry name" value="ZF_PHD_1"/>
    <property type="match status" value="1"/>
</dbReference>
<evidence type="ECO:0000256" key="2">
    <source>
        <dbReference type="ARBA" id="ARBA00010210"/>
    </source>
</evidence>
<comment type="domain">
    <text evidence="9">The PHD-type zinc finger mediates the binding to H3K4me3.</text>
</comment>
<keyword evidence="4 8" id="KW-0863">Zinc-finger</keyword>
<evidence type="ECO:0000256" key="4">
    <source>
        <dbReference type="ARBA" id="ARBA00022771"/>
    </source>
</evidence>
<feature type="compositionally biased region" description="Low complexity" evidence="10">
    <location>
        <begin position="175"/>
        <end position="192"/>
    </location>
</feature>
<evidence type="ECO:0000256" key="3">
    <source>
        <dbReference type="ARBA" id="ARBA00022723"/>
    </source>
</evidence>
<dbReference type="InterPro" id="IPR001965">
    <property type="entry name" value="Znf_PHD"/>
</dbReference>
<dbReference type="SMART" id="SM00249">
    <property type="entry name" value="PHD"/>
    <property type="match status" value="1"/>
</dbReference>
<evidence type="ECO:0000256" key="1">
    <source>
        <dbReference type="ARBA" id="ARBA00004123"/>
    </source>
</evidence>
<dbReference type="InterPro" id="IPR042020">
    <property type="entry name" value="ING3_PHD"/>
</dbReference>
<dbReference type="InterPro" id="IPR028651">
    <property type="entry name" value="ING_fam"/>
</dbReference>
<dbReference type="PANTHER" id="PTHR10333:SF42">
    <property type="entry name" value="INHIBITOR OF GROWTH PROTEIN 5"/>
    <property type="match status" value="1"/>
</dbReference>
<dbReference type="PANTHER" id="PTHR10333">
    <property type="entry name" value="INHIBITOR OF GROWTH PROTEIN"/>
    <property type="match status" value="1"/>
</dbReference>
<protein>
    <recommendedName>
        <fullName evidence="9">Chromatin modification-related protein</fullName>
    </recommendedName>
</protein>
<evidence type="ECO:0000259" key="11">
    <source>
        <dbReference type="PROSITE" id="PS50016"/>
    </source>
</evidence>
<evidence type="ECO:0000256" key="9">
    <source>
        <dbReference type="RuleBase" id="RU361213"/>
    </source>
</evidence>
<dbReference type="Pfam" id="PF12998">
    <property type="entry name" value="ING"/>
    <property type="match status" value="1"/>
</dbReference>